<dbReference type="Ensembl" id="ENSPMGT00000002116.1">
    <property type="protein sequence ID" value="ENSPMGP00000001987.1"/>
    <property type="gene ID" value="ENSPMGG00000001788.1"/>
</dbReference>
<evidence type="ECO:0000313" key="6">
    <source>
        <dbReference type="Proteomes" id="UP000261520"/>
    </source>
</evidence>
<comment type="similarity">
    <text evidence="1">Belongs to the CDR2 family.</text>
</comment>
<evidence type="ECO:0000256" key="1">
    <source>
        <dbReference type="ARBA" id="ARBA00009019"/>
    </source>
</evidence>
<reference evidence="5" key="2">
    <citation type="submission" date="2025-09" db="UniProtKB">
        <authorList>
            <consortium name="Ensembl"/>
        </authorList>
    </citation>
    <scope>IDENTIFICATION</scope>
</reference>
<accession>A0A3B3ZBP5</accession>
<proteinExistence type="inferred from homology"/>
<protein>
    <submittedName>
        <fullName evidence="5">Uncharacterized protein</fullName>
    </submittedName>
</protein>
<reference evidence="5" key="1">
    <citation type="submission" date="2025-08" db="UniProtKB">
        <authorList>
            <consortium name="Ensembl"/>
        </authorList>
    </citation>
    <scope>IDENTIFICATION</scope>
</reference>
<feature type="coiled-coil region" evidence="3">
    <location>
        <begin position="31"/>
        <end position="62"/>
    </location>
</feature>
<organism evidence="5 6">
    <name type="scientific">Periophthalmus magnuspinnatus</name>
    <dbReference type="NCBI Taxonomy" id="409849"/>
    <lineage>
        <taxon>Eukaryota</taxon>
        <taxon>Metazoa</taxon>
        <taxon>Chordata</taxon>
        <taxon>Craniata</taxon>
        <taxon>Vertebrata</taxon>
        <taxon>Euteleostomi</taxon>
        <taxon>Actinopterygii</taxon>
        <taxon>Neopterygii</taxon>
        <taxon>Teleostei</taxon>
        <taxon>Neoteleostei</taxon>
        <taxon>Acanthomorphata</taxon>
        <taxon>Gobiaria</taxon>
        <taxon>Gobiiformes</taxon>
        <taxon>Gobioidei</taxon>
        <taxon>Gobiidae</taxon>
        <taxon>Oxudercinae</taxon>
        <taxon>Periophthalmus</taxon>
    </lineage>
</organism>
<sequence length="401" mass="47053">MLTDRILEEEFVKDGERWYKSHDLERDLHLAAELGKTLLDQNHELEEALQQMYSTNQEQLQEIEYLTKQVDLLRQMNDHHAKLYEQLDVTARDLEQGNQRLVQDNKLAQQKIQSLTETIDSLQSHMEDLQTQVEELKKSQTDRNRRETEQRRALGAQSVSCLKDRGSITCLCSWRSFWLECSMEEHRDLQRCIQTLHTQMAIERSYREAAEREIELTTQENRSLEERLALLDGCRARKQELEAEVEQLRCLWRSGQVLLPDTVFFSSDEKPSSEQSETPERLSEATDELTHSHEQTCVRRAEVITQRGMSLLHEVDAQYSALQVKYEELLLRCKQASDRLTHKAVQTSSSPSVMSRSWRRLSDLSVVPEEGQPEYKLLFRELFTCIQKTKQDLHCNRDISK</sequence>
<feature type="compositionally biased region" description="Basic and acidic residues" evidence="4">
    <location>
        <begin position="267"/>
        <end position="291"/>
    </location>
</feature>
<keyword evidence="6" id="KW-1185">Reference proteome</keyword>
<evidence type="ECO:0000256" key="3">
    <source>
        <dbReference type="SAM" id="Coils"/>
    </source>
</evidence>
<evidence type="ECO:0000256" key="2">
    <source>
        <dbReference type="ARBA" id="ARBA00023054"/>
    </source>
</evidence>
<name>A0A3B3ZBP5_9GOBI</name>
<keyword evidence="2 3" id="KW-0175">Coiled coil</keyword>
<evidence type="ECO:0000313" key="5">
    <source>
        <dbReference type="Ensembl" id="ENSPMGP00000001987.1"/>
    </source>
</evidence>
<dbReference type="Proteomes" id="UP000261520">
    <property type="component" value="Unplaced"/>
</dbReference>
<feature type="region of interest" description="Disordered" evidence="4">
    <location>
        <begin position="266"/>
        <end position="291"/>
    </location>
</feature>
<feature type="coiled-coil region" evidence="3">
    <location>
        <begin position="207"/>
        <end position="251"/>
    </location>
</feature>
<feature type="coiled-coil region" evidence="3">
    <location>
        <begin position="91"/>
        <end position="146"/>
    </location>
</feature>
<dbReference type="PANTHER" id="PTHR19232">
    <property type="entry name" value="CENTROCORTIN FAMILY MEMBER"/>
    <property type="match status" value="1"/>
</dbReference>
<dbReference type="PANTHER" id="PTHR19232:SF1">
    <property type="entry name" value="CEREBELLAR DEGENERATION-RELATED PROTEIN 2"/>
    <property type="match status" value="1"/>
</dbReference>
<dbReference type="InterPro" id="IPR026079">
    <property type="entry name" value="CDR2"/>
</dbReference>
<evidence type="ECO:0000256" key="4">
    <source>
        <dbReference type="SAM" id="MobiDB-lite"/>
    </source>
</evidence>
<dbReference type="AlphaFoldDB" id="A0A3B3ZBP5"/>